<gene>
    <name evidence="1" type="ORF">LCGC14_1934680</name>
</gene>
<dbReference type="EMBL" id="LAZR01020835">
    <property type="protein sequence ID" value="KKL87445.1"/>
    <property type="molecule type" value="Genomic_DNA"/>
</dbReference>
<comment type="caution">
    <text evidence="1">The sequence shown here is derived from an EMBL/GenBank/DDBJ whole genome shotgun (WGS) entry which is preliminary data.</text>
</comment>
<evidence type="ECO:0000313" key="1">
    <source>
        <dbReference type="EMBL" id="KKL87445.1"/>
    </source>
</evidence>
<proteinExistence type="predicted"/>
<dbReference type="AlphaFoldDB" id="A0A0F9I0P6"/>
<accession>A0A0F9I0P6</accession>
<protein>
    <submittedName>
        <fullName evidence="1">Uncharacterized protein</fullName>
    </submittedName>
</protein>
<reference evidence="1" key="1">
    <citation type="journal article" date="2015" name="Nature">
        <title>Complex archaea that bridge the gap between prokaryotes and eukaryotes.</title>
        <authorList>
            <person name="Spang A."/>
            <person name="Saw J.H."/>
            <person name="Jorgensen S.L."/>
            <person name="Zaremba-Niedzwiedzka K."/>
            <person name="Martijn J."/>
            <person name="Lind A.E."/>
            <person name="van Eijk R."/>
            <person name="Schleper C."/>
            <person name="Guy L."/>
            <person name="Ettema T.J."/>
        </authorList>
    </citation>
    <scope>NUCLEOTIDE SEQUENCE</scope>
</reference>
<name>A0A0F9I0P6_9ZZZZ</name>
<sequence length="48" mass="5033">MVTLQDLNRRVAINTGNYVESVTTSVGTGITDVIDTTVADQTADAASF</sequence>
<feature type="non-terminal residue" evidence="1">
    <location>
        <position position="48"/>
    </location>
</feature>
<organism evidence="1">
    <name type="scientific">marine sediment metagenome</name>
    <dbReference type="NCBI Taxonomy" id="412755"/>
    <lineage>
        <taxon>unclassified sequences</taxon>
        <taxon>metagenomes</taxon>
        <taxon>ecological metagenomes</taxon>
    </lineage>
</organism>